<evidence type="ECO:0000313" key="4">
    <source>
        <dbReference type="Proteomes" id="UP001500665"/>
    </source>
</evidence>
<feature type="domain" description="DUF397" evidence="2">
    <location>
        <begin position="8"/>
        <end position="60"/>
    </location>
</feature>
<accession>A0ABN1RHM6</accession>
<dbReference type="InterPro" id="IPR007278">
    <property type="entry name" value="DUF397"/>
</dbReference>
<dbReference type="RefSeq" id="WP_344242834.1">
    <property type="nucleotide sequence ID" value="NZ_BAAAHH010000019.1"/>
</dbReference>
<comment type="caution">
    <text evidence="3">The sequence shown here is derived from an EMBL/GenBank/DDBJ whole genome shotgun (WGS) entry which is preliminary data.</text>
</comment>
<feature type="region of interest" description="Disordered" evidence="1">
    <location>
        <begin position="1"/>
        <end position="20"/>
    </location>
</feature>
<evidence type="ECO:0000256" key="1">
    <source>
        <dbReference type="SAM" id="MobiDB-lite"/>
    </source>
</evidence>
<evidence type="ECO:0000313" key="3">
    <source>
        <dbReference type="EMBL" id="GAA0957342.1"/>
    </source>
</evidence>
<organism evidence="3 4">
    <name type="scientific">Actinocorallia libanotica</name>
    <dbReference type="NCBI Taxonomy" id="46162"/>
    <lineage>
        <taxon>Bacteria</taxon>
        <taxon>Bacillati</taxon>
        <taxon>Actinomycetota</taxon>
        <taxon>Actinomycetes</taxon>
        <taxon>Streptosporangiales</taxon>
        <taxon>Thermomonosporaceae</taxon>
        <taxon>Actinocorallia</taxon>
    </lineage>
</organism>
<proteinExistence type="predicted"/>
<protein>
    <recommendedName>
        <fullName evidence="2">DUF397 domain-containing protein</fullName>
    </recommendedName>
</protein>
<keyword evidence="4" id="KW-1185">Reference proteome</keyword>
<dbReference type="Pfam" id="PF04149">
    <property type="entry name" value="DUF397"/>
    <property type="match status" value="1"/>
</dbReference>
<sequence>MSGWEQIRWRKSSHSDHQGGNCVELGRLDAAVAVRDSKNPNTPHLTFDRAAFRALTRKIRSEAGLRP</sequence>
<name>A0ABN1RHM6_9ACTN</name>
<dbReference type="EMBL" id="BAAAHH010000019">
    <property type="protein sequence ID" value="GAA0957342.1"/>
    <property type="molecule type" value="Genomic_DNA"/>
</dbReference>
<gene>
    <name evidence="3" type="ORF">GCM10009550_44560</name>
</gene>
<evidence type="ECO:0000259" key="2">
    <source>
        <dbReference type="Pfam" id="PF04149"/>
    </source>
</evidence>
<reference evidence="3 4" key="1">
    <citation type="journal article" date="2019" name="Int. J. Syst. Evol. Microbiol.">
        <title>The Global Catalogue of Microorganisms (GCM) 10K type strain sequencing project: providing services to taxonomists for standard genome sequencing and annotation.</title>
        <authorList>
            <consortium name="The Broad Institute Genomics Platform"/>
            <consortium name="The Broad Institute Genome Sequencing Center for Infectious Disease"/>
            <person name="Wu L."/>
            <person name="Ma J."/>
        </authorList>
    </citation>
    <scope>NUCLEOTIDE SEQUENCE [LARGE SCALE GENOMIC DNA]</scope>
    <source>
        <strain evidence="3 4">JCM 10696</strain>
    </source>
</reference>
<dbReference type="Proteomes" id="UP001500665">
    <property type="component" value="Unassembled WGS sequence"/>
</dbReference>